<proteinExistence type="inferred from homology"/>
<comment type="subcellular location">
    <subcellularLocation>
        <location evidence="1">Cell membrane</location>
        <topology evidence="1">Single-pass membrane protein</topology>
    </subcellularLocation>
    <subcellularLocation>
        <location evidence="7">Cell membrane</location>
        <topology evidence="7">Single-pass type II membrane protein</topology>
    </subcellularLocation>
</comment>
<gene>
    <name evidence="9" type="ORF">SAMN05660918_2617</name>
</gene>
<evidence type="ECO:0000256" key="2">
    <source>
        <dbReference type="ARBA" id="ARBA00005811"/>
    </source>
</evidence>
<organism evidence="9 10">
    <name type="scientific">Flavobacterium terrigena</name>
    <dbReference type="NCBI Taxonomy" id="402734"/>
    <lineage>
        <taxon>Bacteria</taxon>
        <taxon>Pseudomonadati</taxon>
        <taxon>Bacteroidota</taxon>
        <taxon>Flavobacteriia</taxon>
        <taxon>Flavobacteriales</taxon>
        <taxon>Flavobacteriaceae</taxon>
        <taxon>Flavobacterium</taxon>
    </lineage>
</organism>
<dbReference type="Proteomes" id="UP000199702">
    <property type="component" value="Unassembled WGS sequence"/>
</dbReference>
<keyword evidence="5 8" id="KW-1133">Transmembrane helix</keyword>
<dbReference type="EMBL" id="FNYA01000007">
    <property type="protein sequence ID" value="SEJ19886.1"/>
    <property type="molecule type" value="Genomic_DNA"/>
</dbReference>
<feature type="transmembrane region" description="Helical" evidence="8">
    <location>
        <begin position="20"/>
        <end position="42"/>
    </location>
</feature>
<dbReference type="Pfam" id="PF02472">
    <property type="entry name" value="ExbD"/>
    <property type="match status" value="1"/>
</dbReference>
<evidence type="ECO:0000256" key="1">
    <source>
        <dbReference type="ARBA" id="ARBA00004162"/>
    </source>
</evidence>
<keyword evidence="7" id="KW-0813">Transport</keyword>
<evidence type="ECO:0000313" key="9">
    <source>
        <dbReference type="EMBL" id="SEJ19886.1"/>
    </source>
</evidence>
<keyword evidence="3" id="KW-1003">Cell membrane</keyword>
<dbReference type="PANTHER" id="PTHR30558">
    <property type="entry name" value="EXBD MEMBRANE COMPONENT OF PMF-DRIVEN MACROMOLECULE IMPORT SYSTEM"/>
    <property type="match status" value="1"/>
</dbReference>
<dbReference type="OrthoDB" id="952702at2"/>
<evidence type="ECO:0000256" key="6">
    <source>
        <dbReference type="ARBA" id="ARBA00023136"/>
    </source>
</evidence>
<keyword evidence="7" id="KW-0653">Protein transport</keyword>
<accession>A0A1H6WVL2</accession>
<dbReference type="GO" id="GO:0005886">
    <property type="term" value="C:plasma membrane"/>
    <property type="evidence" value="ECO:0007669"/>
    <property type="project" value="UniProtKB-SubCell"/>
</dbReference>
<keyword evidence="4 7" id="KW-0812">Transmembrane</keyword>
<dbReference type="GO" id="GO:0015031">
    <property type="term" value="P:protein transport"/>
    <property type="evidence" value="ECO:0007669"/>
    <property type="project" value="UniProtKB-KW"/>
</dbReference>
<dbReference type="PANTHER" id="PTHR30558:SF3">
    <property type="entry name" value="BIOPOLYMER TRANSPORT PROTEIN EXBD-RELATED"/>
    <property type="match status" value="1"/>
</dbReference>
<dbReference type="STRING" id="402734.SAMN05660918_2617"/>
<sequence length="181" mass="20684">MYTSKHTYGKKSITPKAKKLHPFIDLTAMVNLSFLLMMFFMLQSFMKKPYSMDLRLPQQYNDPYGWSTGGCGGEWKTFTILLGANNKVVTYMGLVDFPVEKPKAFTSGSKALRNNIIAVNEYVKEHVNDPKKEGLFVIIKPSAACVFENLVETMDEMHINKVRGFVVDDRLNESEQKLLEK</sequence>
<evidence type="ECO:0000256" key="3">
    <source>
        <dbReference type="ARBA" id="ARBA00022475"/>
    </source>
</evidence>
<dbReference type="InterPro" id="IPR003400">
    <property type="entry name" value="ExbD"/>
</dbReference>
<evidence type="ECO:0000256" key="7">
    <source>
        <dbReference type="RuleBase" id="RU003879"/>
    </source>
</evidence>
<keyword evidence="6 8" id="KW-0472">Membrane</keyword>
<comment type="similarity">
    <text evidence="2 7">Belongs to the ExbD/TolR family.</text>
</comment>
<evidence type="ECO:0000256" key="8">
    <source>
        <dbReference type="SAM" id="Phobius"/>
    </source>
</evidence>
<dbReference type="GO" id="GO:0022857">
    <property type="term" value="F:transmembrane transporter activity"/>
    <property type="evidence" value="ECO:0007669"/>
    <property type="project" value="InterPro"/>
</dbReference>
<dbReference type="AlphaFoldDB" id="A0A1H6WVL2"/>
<reference evidence="10" key="1">
    <citation type="submission" date="2016-10" db="EMBL/GenBank/DDBJ databases">
        <authorList>
            <person name="Varghese N."/>
            <person name="Submissions S."/>
        </authorList>
    </citation>
    <scope>NUCLEOTIDE SEQUENCE [LARGE SCALE GENOMIC DNA]</scope>
    <source>
        <strain evidence="10">DSM 17934</strain>
    </source>
</reference>
<evidence type="ECO:0000256" key="5">
    <source>
        <dbReference type="ARBA" id="ARBA00022989"/>
    </source>
</evidence>
<evidence type="ECO:0000256" key="4">
    <source>
        <dbReference type="ARBA" id="ARBA00022692"/>
    </source>
</evidence>
<dbReference type="RefSeq" id="WP_091314519.1">
    <property type="nucleotide sequence ID" value="NZ_CBCSJU010000003.1"/>
</dbReference>
<protein>
    <submittedName>
        <fullName evidence="9">Biopolymer transport protein ExbD/TolR</fullName>
    </submittedName>
</protein>
<evidence type="ECO:0000313" key="10">
    <source>
        <dbReference type="Proteomes" id="UP000199702"/>
    </source>
</evidence>
<keyword evidence="10" id="KW-1185">Reference proteome</keyword>
<name>A0A1H6WVL2_9FLAO</name>